<reference evidence="1" key="1">
    <citation type="submission" date="2020-01" db="EMBL/GenBank/DDBJ databases">
        <authorList>
            <person name="Meier V. D."/>
            <person name="Meier V D."/>
        </authorList>
    </citation>
    <scope>NUCLEOTIDE SEQUENCE</scope>
    <source>
        <strain evidence="1">HLG_WM_MAG_10</strain>
    </source>
</reference>
<organism evidence="1">
    <name type="scientific">uncultured Aureispira sp</name>
    <dbReference type="NCBI Taxonomy" id="1331704"/>
    <lineage>
        <taxon>Bacteria</taxon>
        <taxon>Pseudomonadati</taxon>
        <taxon>Bacteroidota</taxon>
        <taxon>Saprospiria</taxon>
        <taxon>Saprospirales</taxon>
        <taxon>Saprospiraceae</taxon>
        <taxon>Aureispira</taxon>
        <taxon>environmental samples</taxon>
    </lineage>
</organism>
<dbReference type="AlphaFoldDB" id="A0A6S6ULI2"/>
<evidence type="ECO:0000313" key="1">
    <source>
        <dbReference type="EMBL" id="CAA6828633.1"/>
    </source>
</evidence>
<dbReference type="EMBL" id="CACVAQ010000434">
    <property type="protein sequence ID" value="CAA6828633.1"/>
    <property type="molecule type" value="Genomic_DNA"/>
</dbReference>
<sequence>MIHRWILVGSLICCFFASVAQKKDSLRVVIAMDAANDDIETSYGYWEARSKLKVLIDMYGFSTGEKRLAEQYEMKYDAGEEAWVVTLPMGFFELRVESFGFTDIKSPLRLKKDYRENIFLNVDSTSYTYKNRKPYNYIAGTLNFCSTILVKFGAGDPADQRAFLFEALEVEGYEHISVIRAQKIRHTNSFLVTLGITDRTPLNMILYNKITKQPEIERGYLIGADITRAIELFQENSNVLFANPSFLNDRDVVFKNSAKYTKSEQLERKLLSLMEEDSQTLDKINYILDKTTPKKEID</sequence>
<protein>
    <submittedName>
        <fullName evidence="1">Uncharacterized protein</fullName>
    </submittedName>
</protein>
<name>A0A6S6ULI2_9BACT</name>
<accession>A0A6S6ULI2</accession>
<proteinExistence type="predicted"/>
<gene>
    <name evidence="1" type="ORF">HELGO_WM22676</name>
</gene>